<comment type="caution">
    <text evidence="2">The sequence shown here is derived from an EMBL/GenBank/DDBJ whole genome shotgun (WGS) entry which is preliminary data.</text>
</comment>
<feature type="transmembrane region" description="Helical" evidence="1">
    <location>
        <begin position="7"/>
        <end position="30"/>
    </location>
</feature>
<evidence type="ECO:0008006" key="4">
    <source>
        <dbReference type="Google" id="ProtNLM"/>
    </source>
</evidence>
<evidence type="ECO:0000256" key="1">
    <source>
        <dbReference type="SAM" id="Phobius"/>
    </source>
</evidence>
<gene>
    <name evidence="2" type="ORF">OYC61_013705</name>
</gene>
<protein>
    <recommendedName>
        <fullName evidence="4">Phage holin family protein</fullName>
    </recommendedName>
</protein>
<evidence type="ECO:0000313" key="2">
    <source>
        <dbReference type="EMBL" id="MDT8505355.1"/>
    </source>
</evidence>
<dbReference type="RefSeq" id="WP_060185968.1">
    <property type="nucleotide sequence ID" value="NZ_CP088159.1"/>
</dbReference>
<feature type="transmembrane region" description="Helical" evidence="1">
    <location>
        <begin position="82"/>
        <end position="103"/>
    </location>
</feature>
<keyword evidence="3" id="KW-1185">Reference proteome</keyword>
<name>A0ABU3MXI6_9BURK</name>
<keyword evidence="1" id="KW-1133">Transmembrane helix</keyword>
<keyword evidence="1" id="KW-0472">Membrane</keyword>
<proteinExistence type="predicted"/>
<reference evidence="2" key="1">
    <citation type="submission" date="2023-08" db="EMBL/GenBank/DDBJ databases">
        <title>Study of Resistomes in environmental pathogenic environmental.</title>
        <authorList>
            <person name="Bhattacharjee A."/>
            <person name="Singh A.K."/>
        </authorList>
    </citation>
    <scope>NUCLEOTIDE SEQUENCE</scope>
    <source>
        <strain evidence="2">S1</strain>
    </source>
</reference>
<evidence type="ECO:0000313" key="3">
    <source>
        <dbReference type="Proteomes" id="UP001074635"/>
    </source>
</evidence>
<organism evidence="2 3">
    <name type="scientific">Alcaligenes nematophilus</name>
    <dbReference type="NCBI Taxonomy" id="2994643"/>
    <lineage>
        <taxon>Bacteria</taxon>
        <taxon>Pseudomonadati</taxon>
        <taxon>Pseudomonadota</taxon>
        <taxon>Betaproteobacteria</taxon>
        <taxon>Burkholderiales</taxon>
        <taxon>Alcaligenaceae</taxon>
        <taxon>Alcaligenes</taxon>
    </lineage>
</organism>
<dbReference type="Proteomes" id="UP001074635">
    <property type="component" value="Unassembled WGS sequence"/>
</dbReference>
<feature type="transmembrane region" description="Helical" evidence="1">
    <location>
        <begin position="50"/>
        <end position="75"/>
    </location>
</feature>
<keyword evidence="1" id="KW-0812">Transmembrane</keyword>
<feature type="transmembrane region" description="Helical" evidence="1">
    <location>
        <begin position="109"/>
        <end position="127"/>
    </location>
</feature>
<accession>A0ABU3MXI6</accession>
<sequence length="143" mass="15286">MSPYPRLRVFLGFLLCPMLAGLFIGVWLALSGAQSGDQAWVVLVGSMAGGLLAALNALAFYGAPALLLALIYSVVKPTRTWLNVLLIALLGALTALLWNMFVFPGLKDWASALLGGGTSLLMAIWALPKQAPNSYRKDKVPEK</sequence>
<dbReference type="EMBL" id="JAPQTC020000004">
    <property type="protein sequence ID" value="MDT8505355.1"/>
    <property type="molecule type" value="Genomic_DNA"/>
</dbReference>